<dbReference type="SMART" id="SM00267">
    <property type="entry name" value="GGDEF"/>
    <property type="match status" value="1"/>
</dbReference>
<dbReference type="SUPFAM" id="SSF48452">
    <property type="entry name" value="TPR-like"/>
    <property type="match status" value="1"/>
</dbReference>
<organism evidence="6 7">
    <name type="scientific">Chitinimonas lacunae</name>
    <dbReference type="NCBI Taxonomy" id="1963018"/>
    <lineage>
        <taxon>Bacteria</taxon>
        <taxon>Pseudomonadati</taxon>
        <taxon>Pseudomonadota</taxon>
        <taxon>Betaproteobacteria</taxon>
        <taxon>Neisseriales</taxon>
        <taxon>Chitinibacteraceae</taxon>
        <taxon>Chitinimonas</taxon>
    </lineage>
</organism>
<evidence type="ECO:0000256" key="2">
    <source>
        <dbReference type="ARBA" id="ARBA00034247"/>
    </source>
</evidence>
<keyword evidence="4" id="KW-1133">Transmembrane helix</keyword>
<dbReference type="SMART" id="SM00028">
    <property type="entry name" value="TPR"/>
    <property type="match status" value="5"/>
</dbReference>
<dbReference type="InterPro" id="IPR029787">
    <property type="entry name" value="Nucleotide_cyclase"/>
</dbReference>
<feature type="transmembrane region" description="Helical" evidence="4">
    <location>
        <begin position="403"/>
        <end position="424"/>
    </location>
</feature>
<feature type="compositionally biased region" description="Basic and acidic residues" evidence="3">
    <location>
        <begin position="14"/>
        <end position="23"/>
    </location>
</feature>
<keyword evidence="7" id="KW-1185">Reference proteome</keyword>
<dbReference type="PANTHER" id="PTHR45138">
    <property type="entry name" value="REGULATORY COMPONENTS OF SENSORY TRANSDUCTION SYSTEM"/>
    <property type="match status" value="1"/>
</dbReference>
<evidence type="ECO:0000259" key="5">
    <source>
        <dbReference type="PROSITE" id="PS50887"/>
    </source>
</evidence>
<dbReference type="EC" id="2.7.7.65" evidence="1"/>
<evidence type="ECO:0000313" key="7">
    <source>
        <dbReference type="Proteomes" id="UP001595791"/>
    </source>
</evidence>
<protein>
    <recommendedName>
        <fullName evidence="1">diguanylate cyclase</fullName>
        <ecNumber evidence="1">2.7.7.65</ecNumber>
    </recommendedName>
</protein>
<keyword evidence="6" id="KW-0808">Transferase</keyword>
<evidence type="ECO:0000256" key="3">
    <source>
        <dbReference type="SAM" id="MobiDB-lite"/>
    </source>
</evidence>
<dbReference type="InterPro" id="IPR000160">
    <property type="entry name" value="GGDEF_dom"/>
</dbReference>
<evidence type="ECO:0000313" key="6">
    <source>
        <dbReference type="EMBL" id="MFC4159263.1"/>
    </source>
</evidence>
<dbReference type="NCBIfam" id="TIGR00254">
    <property type="entry name" value="GGDEF"/>
    <property type="match status" value="1"/>
</dbReference>
<dbReference type="Pfam" id="PF00990">
    <property type="entry name" value="GGDEF"/>
    <property type="match status" value="1"/>
</dbReference>
<sequence>MLAWSSLAADEAEREVTRDPRGAVERAQIKVQQAAQRGNRTDELAGLLMMARGYGLLEEHRLLGDTLARALALAESLNDKATLGRLWVIKAGMLNAAAQYKEAAALYERAIVLAQQRQDNELLADAYSGKGYLLEGQRRSNEALAMFFAAHALYVKLGNEPDIGSILAAIADTYSNLQDRQRALEYYQRARTKLSTVGDALSLSVLDFNMGVTYHELNQLDQAERHYRSALAGSQQLRDNVGIAYARYRLGRVAAERGQLDYALSELKAAQQEFERSGSLPMRFVVQLLRAKVLAQQGQPIALAVLDDTRTLLGQLDTPDRWQEFHLTAAEVYAHFNRFEDAYRQMQRLREVDQAEIERSDRKLTEEMKLKFDTQLKEAENALLRSQQQLQQAELNESNARRFALGAALLATLVILGVVGFLLWRQVVLKRRFADLALHDELTGAPNRRHILAYAKRQLTLSRELGTPFSVAVLDLDYFKRINDSYGHDTGDRVLLAFAHACQGQLRSGDRLGRFGGEEWLLVMPGTDTGPCRNVFERLRGAFQAEVIEGLPADYTVSFSMGVAERTERDQSLDTLLKRADEALYRAKSQGRDRIEVEG</sequence>
<gene>
    <name evidence="6" type="ORF">ACFOW7_07820</name>
</gene>
<dbReference type="Proteomes" id="UP001595791">
    <property type="component" value="Unassembled WGS sequence"/>
</dbReference>
<dbReference type="PROSITE" id="PS50887">
    <property type="entry name" value="GGDEF"/>
    <property type="match status" value="1"/>
</dbReference>
<dbReference type="InterPro" id="IPR011990">
    <property type="entry name" value="TPR-like_helical_dom_sf"/>
</dbReference>
<accession>A0ABV8MQ57</accession>
<keyword evidence="4" id="KW-0472">Membrane</keyword>
<dbReference type="InterPro" id="IPR019734">
    <property type="entry name" value="TPR_rpt"/>
</dbReference>
<proteinExistence type="predicted"/>
<dbReference type="InterPro" id="IPR050469">
    <property type="entry name" value="Diguanylate_Cyclase"/>
</dbReference>
<name>A0ABV8MQ57_9NEIS</name>
<dbReference type="RefSeq" id="WP_378162838.1">
    <property type="nucleotide sequence ID" value="NZ_JBHSBU010000001.1"/>
</dbReference>
<keyword evidence="4" id="KW-0812">Transmembrane</keyword>
<dbReference type="PANTHER" id="PTHR45138:SF9">
    <property type="entry name" value="DIGUANYLATE CYCLASE DGCM-RELATED"/>
    <property type="match status" value="1"/>
</dbReference>
<dbReference type="EMBL" id="JBHSBU010000001">
    <property type="protein sequence ID" value="MFC4159263.1"/>
    <property type="molecule type" value="Genomic_DNA"/>
</dbReference>
<feature type="domain" description="GGDEF" evidence="5">
    <location>
        <begin position="467"/>
        <end position="599"/>
    </location>
</feature>
<keyword evidence="6" id="KW-0548">Nucleotidyltransferase</keyword>
<reference evidence="7" key="1">
    <citation type="journal article" date="2019" name="Int. J. Syst. Evol. Microbiol.">
        <title>The Global Catalogue of Microorganisms (GCM) 10K type strain sequencing project: providing services to taxonomists for standard genome sequencing and annotation.</title>
        <authorList>
            <consortium name="The Broad Institute Genomics Platform"/>
            <consortium name="The Broad Institute Genome Sequencing Center for Infectious Disease"/>
            <person name="Wu L."/>
            <person name="Ma J."/>
        </authorList>
    </citation>
    <scope>NUCLEOTIDE SEQUENCE [LARGE SCALE GENOMIC DNA]</scope>
    <source>
        <strain evidence="7">LMG 29894</strain>
    </source>
</reference>
<dbReference type="Gene3D" id="3.30.70.270">
    <property type="match status" value="1"/>
</dbReference>
<evidence type="ECO:0000256" key="1">
    <source>
        <dbReference type="ARBA" id="ARBA00012528"/>
    </source>
</evidence>
<dbReference type="GO" id="GO:0052621">
    <property type="term" value="F:diguanylate cyclase activity"/>
    <property type="evidence" value="ECO:0007669"/>
    <property type="project" value="UniProtKB-EC"/>
</dbReference>
<feature type="region of interest" description="Disordered" evidence="3">
    <location>
        <begin position="1"/>
        <end position="23"/>
    </location>
</feature>
<comment type="caution">
    <text evidence="6">The sequence shown here is derived from an EMBL/GenBank/DDBJ whole genome shotgun (WGS) entry which is preliminary data.</text>
</comment>
<dbReference type="Gene3D" id="1.25.40.10">
    <property type="entry name" value="Tetratricopeptide repeat domain"/>
    <property type="match status" value="2"/>
</dbReference>
<evidence type="ECO:0000256" key="4">
    <source>
        <dbReference type="SAM" id="Phobius"/>
    </source>
</evidence>
<dbReference type="InterPro" id="IPR043128">
    <property type="entry name" value="Rev_trsase/Diguanyl_cyclase"/>
</dbReference>
<comment type="catalytic activity">
    <reaction evidence="2">
        <text>2 GTP = 3',3'-c-di-GMP + 2 diphosphate</text>
        <dbReference type="Rhea" id="RHEA:24898"/>
        <dbReference type="ChEBI" id="CHEBI:33019"/>
        <dbReference type="ChEBI" id="CHEBI:37565"/>
        <dbReference type="ChEBI" id="CHEBI:58805"/>
        <dbReference type="EC" id="2.7.7.65"/>
    </reaction>
</comment>
<dbReference type="CDD" id="cd01949">
    <property type="entry name" value="GGDEF"/>
    <property type="match status" value="1"/>
</dbReference>
<dbReference type="SUPFAM" id="SSF55073">
    <property type="entry name" value="Nucleotide cyclase"/>
    <property type="match status" value="1"/>
</dbReference>